<protein>
    <submittedName>
        <fullName evidence="4">Transposon resolvase like protein ResA</fullName>
    </submittedName>
</protein>
<name>H0JX37_9NOCA</name>
<keyword evidence="1" id="KW-0238">DNA-binding</keyword>
<accession>H0JX37</accession>
<keyword evidence="2" id="KW-0233">DNA recombination</keyword>
<dbReference type="SUPFAM" id="SSF53041">
    <property type="entry name" value="Resolvase-like"/>
    <property type="match status" value="1"/>
</dbReference>
<dbReference type="PANTHER" id="PTHR30461:SF2">
    <property type="entry name" value="SERINE RECOMBINASE PINE-RELATED"/>
    <property type="match status" value="1"/>
</dbReference>
<dbReference type="PANTHER" id="PTHR30461">
    <property type="entry name" value="DNA-INVERTASE FROM LAMBDOID PROPHAGE"/>
    <property type="match status" value="1"/>
</dbReference>
<evidence type="ECO:0000313" key="4">
    <source>
        <dbReference type="EMBL" id="EHK81094.1"/>
    </source>
</evidence>
<dbReference type="Gene3D" id="3.40.50.1390">
    <property type="entry name" value="Resolvase, N-terminal catalytic domain"/>
    <property type="match status" value="1"/>
</dbReference>
<feature type="domain" description="Resolvase/invertase-type recombinase catalytic" evidence="3">
    <location>
        <begin position="1"/>
        <end position="137"/>
    </location>
</feature>
<sequence length="196" mass="21825">MVIGYARVGDAEDQEEQRRQLITLGVRPDSVRFDAGLQGTRHRLPNRDALLDELTSGGTVVVTGLERLVRSAAELGEIATMIRDRNARLNVGGTVYDSATEAGRTAFELFTSVFPDFEAGIYELRLAGPRERAKAAGRYPGGQSKLTVEQRRQLYELYMSGSETVAQLQKRFGLSRSGVYMQIQRERETQTHQVSS</sequence>
<dbReference type="PROSITE" id="PS51736">
    <property type="entry name" value="RECOMBINASES_3"/>
    <property type="match status" value="1"/>
</dbReference>
<dbReference type="GO" id="GO:0000150">
    <property type="term" value="F:DNA strand exchange activity"/>
    <property type="evidence" value="ECO:0007669"/>
    <property type="project" value="InterPro"/>
</dbReference>
<dbReference type="SMART" id="SM00857">
    <property type="entry name" value="Resolvase"/>
    <property type="match status" value="1"/>
</dbReference>
<dbReference type="InterPro" id="IPR036162">
    <property type="entry name" value="Resolvase-like_N_sf"/>
</dbReference>
<evidence type="ECO:0000256" key="1">
    <source>
        <dbReference type="ARBA" id="ARBA00023125"/>
    </source>
</evidence>
<dbReference type="GO" id="GO:0003677">
    <property type="term" value="F:DNA binding"/>
    <property type="evidence" value="ECO:0007669"/>
    <property type="project" value="UniProtKB-KW"/>
</dbReference>
<organism evidence="4 5">
    <name type="scientific">Rhodococcus pyridinivorans AK37</name>
    <dbReference type="NCBI Taxonomy" id="1114960"/>
    <lineage>
        <taxon>Bacteria</taxon>
        <taxon>Bacillati</taxon>
        <taxon>Actinomycetota</taxon>
        <taxon>Actinomycetes</taxon>
        <taxon>Mycobacteriales</taxon>
        <taxon>Nocardiaceae</taxon>
        <taxon>Rhodococcus</taxon>
    </lineage>
</organism>
<comment type="caution">
    <text evidence="4">The sequence shown here is derived from an EMBL/GenBank/DDBJ whole genome shotgun (WGS) entry which is preliminary data.</text>
</comment>
<dbReference type="InterPro" id="IPR050639">
    <property type="entry name" value="SSR_resolvase"/>
</dbReference>
<dbReference type="Proteomes" id="UP000005064">
    <property type="component" value="Unassembled WGS sequence"/>
</dbReference>
<evidence type="ECO:0000259" key="3">
    <source>
        <dbReference type="PROSITE" id="PS51736"/>
    </source>
</evidence>
<dbReference type="EMBL" id="AHBW01000057">
    <property type="protein sequence ID" value="EHK81094.1"/>
    <property type="molecule type" value="Genomic_DNA"/>
</dbReference>
<evidence type="ECO:0000313" key="5">
    <source>
        <dbReference type="Proteomes" id="UP000005064"/>
    </source>
</evidence>
<reference evidence="4 5" key="1">
    <citation type="submission" date="2011-12" db="EMBL/GenBank/DDBJ databases">
        <authorList>
            <person name="Kriszt B."/>
            <person name="Tancsics A."/>
            <person name="Cserhati M."/>
            <person name="Toth A."/>
            <person name="Nagy I."/>
            <person name="Horvath B."/>
            <person name="Tamura T."/>
            <person name="Kukolya J."/>
            <person name="Szoboszlay S."/>
        </authorList>
    </citation>
    <scope>NUCLEOTIDE SEQUENCE [LARGE SCALE GENOMIC DNA]</scope>
    <source>
        <strain evidence="4 5">AK37</strain>
    </source>
</reference>
<evidence type="ECO:0000256" key="2">
    <source>
        <dbReference type="ARBA" id="ARBA00023172"/>
    </source>
</evidence>
<dbReference type="PATRIC" id="fig|1114960.4.peg.4399"/>
<proteinExistence type="predicted"/>
<dbReference type="AlphaFoldDB" id="H0JX37"/>
<gene>
    <name evidence="4" type="ORF">AK37_21561</name>
</gene>
<dbReference type="Pfam" id="PF00239">
    <property type="entry name" value="Resolvase"/>
    <property type="match status" value="1"/>
</dbReference>
<dbReference type="InterPro" id="IPR006119">
    <property type="entry name" value="Resolv_N"/>
</dbReference>